<reference evidence="2" key="1">
    <citation type="journal article" date="2021" name="PeerJ">
        <title>Extensive microbial diversity within the chicken gut microbiome revealed by metagenomics and culture.</title>
        <authorList>
            <person name="Gilroy R."/>
            <person name="Ravi A."/>
            <person name="Getino M."/>
            <person name="Pursley I."/>
            <person name="Horton D.L."/>
            <person name="Alikhan N.F."/>
            <person name="Baker D."/>
            <person name="Gharbi K."/>
            <person name="Hall N."/>
            <person name="Watson M."/>
            <person name="Adriaenssens E.M."/>
            <person name="Foster-Nyarko E."/>
            <person name="Jarju S."/>
            <person name="Secka A."/>
            <person name="Antonio M."/>
            <person name="Oren A."/>
            <person name="Chaudhuri R.R."/>
            <person name="La Ragione R."/>
            <person name="Hildebrand F."/>
            <person name="Pallen M.J."/>
        </authorList>
    </citation>
    <scope>NUCLEOTIDE SEQUENCE</scope>
    <source>
        <strain evidence="2">ChiHjej11B10-19426</strain>
    </source>
</reference>
<evidence type="ECO:0000259" key="1">
    <source>
        <dbReference type="Pfam" id="PF13588"/>
    </source>
</evidence>
<protein>
    <submittedName>
        <fullName evidence="2">Type I restriction enzyme HsdR N-terminal domain-containing protein</fullName>
    </submittedName>
</protein>
<sequence length="150" mass="16675">MAYPVLNFPPVRLRAARRRGCDYVWDDLRGAWLLLTPEEWVRRHLLGWLREGLGVAPTAIVQEYPVALGGTAQRADVVVLDGGQRPLLLAECKAAGVTIDARTLDQAVRYNSVVGARYLMLTNGLRHYFYETADGLIYEPLAAPPDLSGR</sequence>
<comment type="caution">
    <text evidence="2">The sequence shown here is derived from an EMBL/GenBank/DDBJ whole genome shotgun (WGS) entry which is preliminary data.</text>
</comment>
<dbReference type="EMBL" id="DXCC01000004">
    <property type="protein sequence ID" value="HIZ14555.1"/>
    <property type="molecule type" value="Genomic_DNA"/>
</dbReference>
<name>A0A9D2DCH1_9BACT</name>
<dbReference type="Pfam" id="PF13588">
    <property type="entry name" value="HSDR_N_2"/>
    <property type="match status" value="1"/>
</dbReference>
<feature type="domain" description="Type I restriction enzyme R protein N-terminal" evidence="1">
    <location>
        <begin position="37"/>
        <end position="135"/>
    </location>
</feature>
<evidence type="ECO:0000313" key="3">
    <source>
        <dbReference type="Proteomes" id="UP000824014"/>
    </source>
</evidence>
<gene>
    <name evidence="2" type="ORF">H9816_01375</name>
</gene>
<dbReference type="Proteomes" id="UP000824014">
    <property type="component" value="Unassembled WGS sequence"/>
</dbReference>
<organism evidence="2 3">
    <name type="scientific">Candidatus Tidjanibacter faecipullorum</name>
    <dbReference type="NCBI Taxonomy" id="2838766"/>
    <lineage>
        <taxon>Bacteria</taxon>
        <taxon>Pseudomonadati</taxon>
        <taxon>Bacteroidota</taxon>
        <taxon>Bacteroidia</taxon>
        <taxon>Bacteroidales</taxon>
        <taxon>Rikenellaceae</taxon>
        <taxon>Tidjanibacter</taxon>
    </lineage>
</organism>
<reference evidence="2" key="2">
    <citation type="submission" date="2021-04" db="EMBL/GenBank/DDBJ databases">
        <authorList>
            <person name="Gilroy R."/>
        </authorList>
    </citation>
    <scope>NUCLEOTIDE SEQUENCE</scope>
    <source>
        <strain evidence="2">ChiHjej11B10-19426</strain>
    </source>
</reference>
<proteinExistence type="predicted"/>
<dbReference type="AlphaFoldDB" id="A0A9D2DCH1"/>
<dbReference type="InterPro" id="IPR029464">
    <property type="entry name" value="HSDR_N"/>
</dbReference>
<accession>A0A9D2DCH1</accession>
<evidence type="ECO:0000313" key="2">
    <source>
        <dbReference type="EMBL" id="HIZ14555.1"/>
    </source>
</evidence>